<dbReference type="Pfam" id="PF09136">
    <property type="entry name" value="Glucodextran_B"/>
    <property type="match status" value="1"/>
</dbReference>
<keyword evidence="1" id="KW-0472">Membrane</keyword>
<dbReference type="PANTHER" id="PTHR34475">
    <property type="match status" value="1"/>
</dbReference>
<organism evidence="2 3">
    <name type="scientific">Candidatus Dojkabacteria bacterium</name>
    <dbReference type="NCBI Taxonomy" id="2099670"/>
    <lineage>
        <taxon>Bacteria</taxon>
        <taxon>Candidatus Dojkabacteria</taxon>
    </lineage>
</organism>
<dbReference type="InterPro" id="IPR013783">
    <property type="entry name" value="Ig-like_fold"/>
</dbReference>
<protein>
    <submittedName>
        <fullName evidence="2">Helix-turn-helix domain-containing protein</fullName>
    </submittedName>
</protein>
<proteinExistence type="predicted"/>
<dbReference type="AlphaFoldDB" id="A0A832QC95"/>
<evidence type="ECO:0000313" key="3">
    <source>
        <dbReference type="Proteomes" id="UP000576550"/>
    </source>
</evidence>
<dbReference type="Proteomes" id="UP000576550">
    <property type="component" value="Unassembled WGS sequence"/>
</dbReference>
<keyword evidence="1" id="KW-1133">Transmembrane helix</keyword>
<gene>
    <name evidence="2" type="ORF">GX533_03065</name>
</gene>
<evidence type="ECO:0000256" key="1">
    <source>
        <dbReference type="SAM" id="Phobius"/>
    </source>
</evidence>
<dbReference type="Gene3D" id="1.10.260.40">
    <property type="entry name" value="lambda repressor-like DNA-binding domains"/>
    <property type="match status" value="1"/>
</dbReference>
<dbReference type="Gene3D" id="2.60.40.10">
    <property type="entry name" value="Immunoglobulins"/>
    <property type="match status" value="1"/>
</dbReference>
<reference evidence="2 3" key="1">
    <citation type="journal article" date="2020" name="Biotechnol. Biofuels">
        <title>New insights from the biogas microbiome by comprehensive genome-resolved metagenomics of nearly 1600 species originating from multiple anaerobic digesters.</title>
        <authorList>
            <person name="Campanaro S."/>
            <person name="Treu L."/>
            <person name="Rodriguez-R L.M."/>
            <person name="Kovalovszki A."/>
            <person name="Ziels R.M."/>
            <person name="Maus I."/>
            <person name="Zhu X."/>
            <person name="Kougias P.G."/>
            <person name="Basile A."/>
            <person name="Luo G."/>
            <person name="Schluter A."/>
            <person name="Konstantinidis K.T."/>
            <person name="Angelidaki I."/>
        </authorList>
    </citation>
    <scope>NUCLEOTIDE SEQUENCE [LARGE SCALE GENOMIC DNA]</scope>
    <source>
        <strain evidence="2">AS05jafATM_89</strain>
    </source>
</reference>
<keyword evidence="1" id="KW-0812">Transmembrane</keyword>
<name>A0A832QC95_9BACT</name>
<dbReference type="PANTHER" id="PTHR34475:SF1">
    <property type="entry name" value="CYTOSKELETON PROTEIN RODZ"/>
    <property type="match status" value="1"/>
</dbReference>
<accession>A0A832QC95</accession>
<dbReference type="InterPro" id="IPR001387">
    <property type="entry name" value="Cro/C1-type_HTH"/>
</dbReference>
<dbReference type="InterPro" id="IPR010982">
    <property type="entry name" value="Lambda_DNA-bd_dom_sf"/>
</dbReference>
<dbReference type="GO" id="GO:0003677">
    <property type="term" value="F:DNA binding"/>
    <property type="evidence" value="ECO:0007669"/>
    <property type="project" value="InterPro"/>
</dbReference>
<evidence type="ECO:0000313" key="2">
    <source>
        <dbReference type="EMBL" id="HHX99626.1"/>
    </source>
</evidence>
<feature type="transmembrane region" description="Helical" evidence="1">
    <location>
        <begin position="103"/>
        <end position="124"/>
    </location>
</feature>
<dbReference type="EMBL" id="DUTP01000005">
    <property type="protein sequence ID" value="HHX99626.1"/>
    <property type="molecule type" value="Genomic_DNA"/>
</dbReference>
<comment type="caution">
    <text evidence="2">The sequence shown here is derived from an EMBL/GenBank/DDBJ whole genome shotgun (WGS) entry which is preliminary data.</text>
</comment>
<dbReference type="Pfam" id="PF13413">
    <property type="entry name" value="HTH_25"/>
    <property type="match status" value="1"/>
</dbReference>
<dbReference type="InterPro" id="IPR050400">
    <property type="entry name" value="Bact_Cytoskel_RodZ"/>
</dbReference>
<sequence>MITVGEVLKNKRERLRISLEKASADTKIQKRFLQSIEKNIFTPFQSEVFLTGFIKIYAKYLGLDIKKILALYRRTNPVSTEKEIQKTPQKIERKKLVITPKTVVIILVSLFTLLIAGYIISQIYKFQTPPKLEIFEPPKESTVENEKITIKGKTEKGIVIQINDISTDVDDEGNFEKEITLTEGRNLVTIKAQKNNNNILETVETLNITYIPKNEEEKPEEVKINKVVLEIFETATWIKLDIDDVNVIAQVLEPTKKEFEIQNKLHIISGRISNTKLYFNEKEIQLPTSSSKGVVDMECVIVENSLECK</sequence>
<dbReference type="CDD" id="cd00093">
    <property type="entry name" value="HTH_XRE"/>
    <property type="match status" value="1"/>
</dbReference>